<dbReference type="EMBL" id="CAJQUM010000001">
    <property type="protein sequence ID" value="CAG4883501.1"/>
    <property type="molecule type" value="Genomic_DNA"/>
</dbReference>
<keyword evidence="1" id="KW-0813">Transport</keyword>
<evidence type="ECO:0000259" key="7">
    <source>
        <dbReference type="PROSITE" id="PS51007"/>
    </source>
</evidence>
<feature type="domain" description="Cytochrome c" evidence="7">
    <location>
        <begin position="44"/>
        <end position="124"/>
    </location>
</feature>
<keyword evidence="9" id="KW-1185">Reference proteome</keyword>
<dbReference type="GO" id="GO:0009055">
    <property type="term" value="F:electron transfer activity"/>
    <property type="evidence" value="ECO:0007669"/>
    <property type="project" value="InterPro"/>
</dbReference>
<dbReference type="PANTHER" id="PTHR40942:SF4">
    <property type="entry name" value="CYTOCHROME C5"/>
    <property type="match status" value="1"/>
</dbReference>
<evidence type="ECO:0000256" key="3">
    <source>
        <dbReference type="ARBA" id="ARBA00022723"/>
    </source>
</evidence>
<dbReference type="AlphaFoldDB" id="A0A916J3X1"/>
<keyword evidence="3 6" id="KW-0479">Metal-binding</keyword>
<evidence type="ECO:0000256" key="5">
    <source>
        <dbReference type="ARBA" id="ARBA00023004"/>
    </source>
</evidence>
<accession>A0A916J3X1</accession>
<dbReference type="PROSITE" id="PS51007">
    <property type="entry name" value="CYTC"/>
    <property type="match status" value="2"/>
</dbReference>
<keyword evidence="4" id="KW-0249">Electron transport</keyword>
<dbReference type="GO" id="GO:0020037">
    <property type="term" value="F:heme binding"/>
    <property type="evidence" value="ECO:0007669"/>
    <property type="project" value="InterPro"/>
</dbReference>
<evidence type="ECO:0000256" key="4">
    <source>
        <dbReference type="ARBA" id="ARBA00022982"/>
    </source>
</evidence>
<proteinExistence type="predicted"/>
<evidence type="ECO:0000256" key="6">
    <source>
        <dbReference type="PROSITE-ProRule" id="PRU00433"/>
    </source>
</evidence>
<dbReference type="Proteomes" id="UP000742786">
    <property type="component" value="Unassembled WGS sequence"/>
</dbReference>
<evidence type="ECO:0000256" key="2">
    <source>
        <dbReference type="ARBA" id="ARBA00022617"/>
    </source>
</evidence>
<keyword evidence="2 6" id="KW-0349">Heme</keyword>
<name>A0A916J3X1_9PROT</name>
<dbReference type="SUPFAM" id="SSF46626">
    <property type="entry name" value="Cytochrome c"/>
    <property type="match status" value="2"/>
</dbReference>
<protein>
    <recommendedName>
        <fullName evidence="7">Cytochrome c domain-containing protein</fullName>
    </recommendedName>
</protein>
<gene>
    <name evidence="8" type="ORF">GTOL_11384</name>
</gene>
<feature type="domain" description="Cytochrome c" evidence="7">
    <location>
        <begin position="138"/>
        <end position="218"/>
    </location>
</feature>
<evidence type="ECO:0000313" key="9">
    <source>
        <dbReference type="Proteomes" id="UP000742786"/>
    </source>
</evidence>
<dbReference type="InterPro" id="IPR036909">
    <property type="entry name" value="Cyt_c-like_dom_sf"/>
</dbReference>
<keyword evidence="5 6" id="KW-0408">Iron</keyword>
<dbReference type="InterPro" id="IPR009056">
    <property type="entry name" value="Cyt_c-like_dom"/>
</dbReference>
<evidence type="ECO:0000256" key="1">
    <source>
        <dbReference type="ARBA" id="ARBA00022448"/>
    </source>
</evidence>
<dbReference type="RefSeq" id="WP_220635462.1">
    <property type="nucleotide sequence ID" value="NZ_CAJQUM010000001.1"/>
</dbReference>
<comment type="caution">
    <text evidence="8">The sequence shown here is derived from an EMBL/GenBank/DDBJ whole genome shotgun (WGS) entry which is preliminary data.</text>
</comment>
<dbReference type="PANTHER" id="PTHR40942">
    <property type="match status" value="1"/>
</dbReference>
<evidence type="ECO:0000313" key="8">
    <source>
        <dbReference type="EMBL" id="CAG4883501.1"/>
    </source>
</evidence>
<dbReference type="Pfam" id="PF13442">
    <property type="entry name" value="Cytochrome_CBB3"/>
    <property type="match status" value="2"/>
</dbReference>
<reference evidence="8" key="1">
    <citation type="submission" date="2021-04" db="EMBL/GenBank/DDBJ databases">
        <authorList>
            <person name="Hornung B."/>
        </authorList>
    </citation>
    <scope>NUCLEOTIDE SEQUENCE</scope>
    <source>
        <strain evidence="8">G5G6</strain>
    </source>
</reference>
<sequence>MNKKFTQQAKTGIRRIVGASMSMVAIAITALALFAISLQAMAQRTERSGKEVVTSVCAACHGTGANGAPKIGDRKAWAARAERGLTGLSQNALKGIRKMPSHGGNPALSDTEIERAITYMVNASGGNWAEPVSRTAPATERSGALTVRTYCAKCHETGVGGAPKIGDSAAWAPRVKEGFEMLTRSAINGHGGMPPRGGVANLTDAEIRLAITYMFNPTFDPATAKAPSTVAVRPDPNHQIIDGMEVYFGVTSAESIRKRPPGADPESTMHGGVPRGNDYYHVNISLFDAKTKTAIKGAQIEVKIADPLMGDQVKSLEPLVINNIVSYGNYIRLPGKDPYTIVVLIRKPGDSRTIEAKFGFRQ</sequence>
<dbReference type="Gene3D" id="1.10.760.10">
    <property type="entry name" value="Cytochrome c-like domain"/>
    <property type="match status" value="2"/>
</dbReference>
<organism evidence="8 9">
    <name type="scientific">Georgfuchsia toluolica</name>
    <dbReference type="NCBI Taxonomy" id="424218"/>
    <lineage>
        <taxon>Bacteria</taxon>
        <taxon>Pseudomonadati</taxon>
        <taxon>Pseudomonadota</taxon>
        <taxon>Betaproteobacteria</taxon>
        <taxon>Nitrosomonadales</taxon>
        <taxon>Sterolibacteriaceae</taxon>
        <taxon>Georgfuchsia</taxon>
    </lineage>
</organism>
<dbReference type="PRINTS" id="PR00607">
    <property type="entry name" value="CYTCHROMECIE"/>
</dbReference>
<dbReference type="GO" id="GO:0005506">
    <property type="term" value="F:iron ion binding"/>
    <property type="evidence" value="ECO:0007669"/>
    <property type="project" value="InterPro"/>
</dbReference>
<dbReference type="InterPro" id="IPR002323">
    <property type="entry name" value="Cyt_CIE"/>
</dbReference>